<dbReference type="GeneID" id="28722596"/>
<evidence type="ECO:0000256" key="8">
    <source>
        <dbReference type="SAM" id="Phobius"/>
    </source>
</evidence>
<reference evidence="10 11" key="1">
    <citation type="submission" date="2016-01" db="EMBL/GenBank/DDBJ databases">
        <title>Genome sequence of the yeast Holleya sinecauda.</title>
        <authorList>
            <person name="Dietrich F.S."/>
        </authorList>
    </citation>
    <scope>NUCLEOTIDE SEQUENCE [LARGE SCALE GENOMIC DNA]</scope>
    <source>
        <strain evidence="10 11">ATCC 58844</strain>
    </source>
</reference>
<evidence type="ECO:0000256" key="3">
    <source>
        <dbReference type="ARBA" id="ARBA00022801"/>
    </source>
</evidence>
<dbReference type="Proteomes" id="UP000243052">
    <property type="component" value="Chromosome ii"/>
</dbReference>
<gene>
    <name evidence="10" type="ORF">AW171_hschr2941</name>
</gene>
<evidence type="ECO:0000256" key="4">
    <source>
        <dbReference type="ARBA" id="ARBA00022824"/>
    </source>
</evidence>
<evidence type="ECO:0000259" key="9">
    <source>
        <dbReference type="SMART" id="SM00014"/>
    </source>
</evidence>
<dbReference type="InterPro" id="IPR036938">
    <property type="entry name" value="PAP2/HPO_sf"/>
</dbReference>
<feature type="transmembrane region" description="Helical" evidence="8">
    <location>
        <begin position="298"/>
        <end position="316"/>
    </location>
</feature>
<dbReference type="AlphaFoldDB" id="A0A120K184"/>
<dbReference type="GO" id="GO:0042392">
    <property type="term" value="F:sphingosine-1-phosphate phosphatase activity"/>
    <property type="evidence" value="ECO:0007669"/>
    <property type="project" value="TreeGrafter"/>
</dbReference>
<feature type="transmembrane region" description="Helical" evidence="8">
    <location>
        <begin position="398"/>
        <end position="419"/>
    </location>
</feature>
<evidence type="ECO:0000256" key="5">
    <source>
        <dbReference type="ARBA" id="ARBA00022989"/>
    </source>
</evidence>
<dbReference type="STRING" id="45286.A0A120K184"/>
<keyword evidence="5 8" id="KW-1133">Transmembrane helix</keyword>
<dbReference type="OrthoDB" id="301434at2759"/>
<dbReference type="CDD" id="cd03388">
    <property type="entry name" value="PAP2_SPPase1"/>
    <property type="match status" value="1"/>
</dbReference>
<evidence type="ECO:0000256" key="6">
    <source>
        <dbReference type="ARBA" id="ARBA00023136"/>
    </source>
</evidence>
<keyword evidence="6 8" id="KW-0472">Membrane</keyword>
<feature type="domain" description="Phosphatidic acid phosphatase type 2/haloperoxidase" evidence="9">
    <location>
        <begin position="130"/>
        <end position="251"/>
    </location>
</feature>
<dbReference type="RefSeq" id="XP_017986125.1">
    <property type="nucleotide sequence ID" value="XM_018130636.1"/>
</dbReference>
<feature type="transmembrane region" description="Helical" evidence="8">
    <location>
        <begin position="101"/>
        <end position="121"/>
    </location>
</feature>
<proteinExistence type="inferred from homology"/>
<dbReference type="PANTHER" id="PTHR14969">
    <property type="entry name" value="SPHINGOSINE-1-PHOSPHATE PHOSPHOHYDROLASE"/>
    <property type="match status" value="1"/>
</dbReference>
<evidence type="ECO:0000313" key="11">
    <source>
        <dbReference type="Proteomes" id="UP000243052"/>
    </source>
</evidence>
<comment type="similarity">
    <text evidence="7">Belongs to the type 2 lipid phosphate phosphatase family.</text>
</comment>
<comment type="subcellular location">
    <subcellularLocation>
        <location evidence="1">Endoplasmic reticulum membrane</location>
        <topology evidence="1">Multi-pass membrane protein</topology>
    </subcellularLocation>
</comment>
<dbReference type="EMBL" id="CP014242">
    <property type="protein sequence ID" value="AMD19129.1"/>
    <property type="molecule type" value="Genomic_DNA"/>
</dbReference>
<dbReference type="GO" id="GO:0005789">
    <property type="term" value="C:endoplasmic reticulum membrane"/>
    <property type="evidence" value="ECO:0007669"/>
    <property type="project" value="UniProtKB-SubCell"/>
</dbReference>
<name>A0A120K184_9SACH</name>
<dbReference type="PANTHER" id="PTHR14969:SF28">
    <property type="entry name" value="DIHYDROSPHINGOSINE 1-PHOSPHATE PHOSPHATASE LCB3-RELATED"/>
    <property type="match status" value="1"/>
</dbReference>
<sequence>MQDQSPDLLSGKAVADSIATLAANVLDEGSEPMIEAPIHVNVYDEDNALKDASKMPPEHFKPYMSSFRFKCREYFLQFTNGDSEAIHRWQQRFRTPWRDEYFAYTALLGSHMFYVLGLPMPTWVGHYAVTKDLVYILGYSIYITGFFKDYLCLPRPLSPPCHRIALSKYTTKEYGAPSSHSANAMGATLLMLSYLWEVRNNYSQIFCISCAVAIIFYYLTLAVGRIYCGMHGILDISLGSLVGLFCFTWRLLSRECLQYDLVISNCGWWFPITVPIVGLILLFTHVKPVDNCPCFEDTVCFIGVITGIDLSTWLSARLYPIPSPLDIIPTAQTSVIRILLGSVITILWKGALSKPIVYTLLKLVMTDDRTRSNSGSPIENSTQTLYKGTPRILIVGRFIIYASIPIVVVLVCPTLFQYVGC</sequence>
<keyword evidence="4" id="KW-0256">Endoplasmic reticulum</keyword>
<evidence type="ECO:0000256" key="7">
    <source>
        <dbReference type="ARBA" id="ARBA00038324"/>
    </source>
</evidence>
<protein>
    <submittedName>
        <fullName evidence="10">HBR228Cp</fullName>
    </submittedName>
</protein>
<evidence type="ECO:0000256" key="2">
    <source>
        <dbReference type="ARBA" id="ARBA00022692"/>
    </source>
</evidence>
<dbReference type="GO" id="GO:0006629">
    <property type="term" value="P:lipid metabolic process"/>
    <property type="evidence" value="ECO:0007669"/>
    <property type="project" value="UniProtKB-ARBA"/>
</dbReference>
<feature type="transmembrane region" description="Helical" evidence="8">
    <location>
        <begin position="336"/>
        <end position="361"/>
    </location>
</feature>
<feature type="transmembrane region" description="Helical" evidence="8">
    <location>
        <begin position="233"/>
        <end position="252"/>
    </location>
</feature>
<dbReference type="Gene3D" id="1.20.144.10">
    <property type="entry name" value="Phosphatidic acid phosphatase type 2/haloperoxidase"/>
    <property type="match status" value="1"/>
</dbReference>
<organism evidence="10 11">
    <name type="scientific">Eremothecium sinecaudum</name>
    <dbReference type="NCBI Taxonomy" id="45286"/>
    <lineage>
        <taxon>Eukaryota</taxon>
        <taxon>Fungi</taxon>
        <taxon>Dikarya</taxon>
        <taxon>Ascomycota</taxon>
        <taxon>Saccharomycotina</taxon>
        <taxon>Saccharomycetes</taxon>
        <taxon>Saccharomycetales</taxon>
        <taxon>Saccharomycetaceae</taxon>
        <taxon>Eremothecium</taxon>
    </lineage>
</organism>
<dbReference type="SMART" id="SM00014">
    <property type="entry name" value="acidPPc"/>
    <property type="match status" value="1"/>
</dbReference>
<evidence type="ECO:0000256" key="1">
    <source>
        <dbReference type="ARBA" id="ARBA00004477"/>
    </source>
</evidence>
<feature type="transmembrane region" description="Helical" evidence="8">
    <location>
        <begin position="268"/>
        <end position="286"/>
    </location>
</feature>
<dbReference type="InterPro" id="IPR000326">
    <property type="entry name" value="PAP2/HPO"/>
</dbReference>
<dbReference type="Pfam" id="PF01569">
    <property type="entry name" value="PAP2"/>
    <property type="match status" value="1"/>
</dbReference>
<dbReference type="SUPFAM" id="SSF48317">
    <property type="entry name" value="Acid phosphatase/Vanadium-dependent haloperoxidase"/>
    <property type="match status" value="1"/>
</dbReference>
<accession>A0A120K184</accession>
<keyword evidence="3" id="KW-0378">Hydrolase</keyword>
<evidence type="ECO:0000313" key="10">
    <source>
        <dbReference type="EMBL" id="AMD19129.1"/>
    </source>
</evidence>
<keyword evidence="11" id="KW-1185">Reference proteome</keyword>
<feature type="transmembrane region" description="Helical" evidence="8">
    <location>
        <begin position="202"/>
        <end position="221"/>
    </location>
</feature>
<keyword evidence="2 8" id="KW-0812">Transmembrane</keyword>